<feature type="domain" description="RNA polymerase N-terminal" evidence="10">
    <location>
        <begin position="231"/>
        <end position="502"/>
    </location>
</feature>
<dbReference type="STRING" id="1157962.A0A250XN27"/>
<dbReference type="PANTHER" id="PTHR19376:SF32">
    <property type="entry name" value="DNA-DIRECTED RNA POLYMERASE III SUBUNIT RPC1"/>
    <property type="match status" value="1"/>
</dbReference>
<dbReference type="PANTHER" id="PTHR19376">
    <property type="entry name" value="DNA-DIRECTED RNA POLYMERASE"/>
    <property type="match status" value="1"/>
</dbReference>
<evidence type="ECO:0000256" key="2">
    <source>
        <dbReference type="ARBA" id="ARBA00022478"/>
    </source>
</evidence>
<dbReference type="InterPro" id="IPR007081">
    <property type="entry name" value="RNA_pol_Rpb1_5"/>
</dbReference>
<dbReference type="InterPro" id="IPR007066">
    <property type="entry name" value="RNA_pol_Rpb1_3"/>
</dbReference>
<evidence type="ECO:0000259" key="10">
    <source>
        <dbReference type="SMART" id="SM00663"/>
    </source>
</evidence>
<dbReference type="EMBL" id="BEGY01000127">
    <property type="protein sequence ID" value="GAX84485.1"/>
    <property type="molecule type" value="Genomic_DNA"/>
</dbReference>
<keyword evidence="6 8" id="KW-0804">Transcription</keyword>
<evidence type="ECO:0000313" key="12">
    <source>
        <dbReference type="Proteomes" id="UP000232323"/>
    </source>
</evidence>
<evidence type="ECO:0000313" key="11">
    <source>
        <dbReference type="EMBL" id="GAX84485.1"/>
    </source>
</evidence>
<sequence length="843" mass="93179">MSIYSELAYDRIVSEIRSIQFGLLSEQDVLRQSVVEVTESKTYDGAEPVSGGVFDPRMGVVEGGRVCATCQQRNTFCPGHFGHVVMARPVFYVQFFEYVRKVLRCVCFWCSRLLVDVESPEIRAILARKVSRQKRWEAMSKACQKVRRCGHETLDGCGARVPDRIVKTEDMRLQLVWKASPDDDSSNSSTPSSAAGKEVVCNAEDVLQVLRRITDADCEALGFATEHTRPESMVCTVMPVTPPAVRPSVRHESGQRQEDDLTHKLCDIVKLNNIIKDKVAKGASFDAIESGYVPLLQYHVATLIDNTMPSMYPTKDRTGRAFRSLTERLRHKEGRIRGNLMGKRVDFSARTVITPDPNLSIDELGVPMKIATNLTFPEIVCDSNREALQALVLSGADSYPGAKQVRKREGNRTIRLRAHPDLASIVLEDGDVVERHLQNGDYVLFNRQPSLHKMSMMAHRSLQTLYEIKELAGVQMHIISPRYSKPIVSIVQDVALGVFRITQPGTTVSQRQLFNLACGNQLLGGYATDRAALTGGVESPLMVRHSSASDVWTSTPTWTGRQVLSTVLPPTARLTMRAKDVDDDKFVPDEHLVRIERGVILSGVLSEHVFSKASVGLVHATNNTLGPAGVVAMLNSTQKLVCDWLVLSGFSVGVADIVVQPAVAERKRAILDAAKARVQDMLRGVHSGTFENNSTKNNADFLEQEIMSGVLAKALDGAGKACREGFTIQNNRLLNMIVSGSKGKSVNFTQMTACLGGQSIEEKRVPDGFDGRTLPHYTKYDDGAEARGFVEHSFIEGLTPNEFFFHAMAGRIGLIDTAVRSVTGAHPPHRRVDRRPRERDTLV</sequence>
<name>A0A250XN27_9CHLO</name>
<evidence type="ECO:0000256" key="9">
    <source>
        <dbReference type="SAM" id="MobiDB-lite"/>
    </source>
</evidence>
<keyword evidence="5 8" id="KW-0548">Nucleotidyltransferase</keyword>
<evidence type="ECO:0000256" key="5">
    <source>
        <dbReference type="ARBA" id="ARBA00022695"/>
    </source>
</evidence>
<dbReference type="EC" id="2.7.7.6" evidence="8"/>
<evidence type="ECO:0000256" key="8">
    <source>
        <dbReference type="RuleBase" id="RU004279"/>
    </source>
</evidence>
<reference evidence="11 12" key="1">
    <citation type="submission" date="2017-08" db="EMBL/GenBank/DDBJ databases">
        <title>Acidophilic green algal genome provides insights into adaptation to an acidic environment.</title>
        <authorList>
            <person name="Hirooka S."/>
            <person name="Hirose Y."/>
            <person name="Kanesaki Y."/>
            <person name="Higuchi S."/>
            <person name="Fujiwara T."/>
            <person name="Onuma R."/>
            <person name="Era A."/>
            <person name="Ohbayashi R."/>
            <person name="Uzuka A."/>
            <person name="Nozaki H."/>
            <person name="Yoshikawa H."/>
            <person name="Miyagishima S.Y."/>
        </authorList>
    </citation>
    <scope>NUCLEOTIDE SEQUENCE [LARGE SCALE GENOMIC DNA]</scope>
    <source>
        <strain evidence="11 12">NIES-2499</strain>
    </source>
</reference>
<dbReference type="Gene3D" id="1.10.274.100">
    <property type="entry name" value="RNA polymerase Rpb1, domain 3"/>
    <property type="match status" value="1"/>
</dbReference>
<dbReference type="Pfam" id="PF04997">
    <property type="entry name" value="RNA_pol_Rpb1_1"/>
    <property type="match status" value="1"/>
</dbReference>
<dbReference type="OrthoDB" id="270392at2759"/>
<dbReference type="InterPro" id="IPR042102">
    <property type="entry name" value="RNA_pol_Rpb1_3_sf"/>
</dbReference>
<keyword evidence="3" id="KW-0934">Plastid</keyword>
<dbReference type="InterPro" id="IPR006592">
    <property type="entry name" value="RNA_pol_N"/>
</dbReference>
<dbReference type="Pfam" id="PF00623">
    <property type="entry name" value="RNA_pol_Rpb1_2"/>
    <property type="match status" value="1"/>
</dbReference>
<feature type="region of interest" description="Disordered" evidence="9">
    <location>
        <begin position="823"/>
        <end position="843"/>
    </location>
</feature>
<dbReference type="InterPro" id="IPR044893">
    <property type="entry name" value="RNA_pol_Rpb1_clamp_domain"/>
</dbReference>
<protein>
    <recommendedName>
        <fullName evidence="8">DNA-directed RNA polymerase subunit</fullName>
        <ecNumber evidence="8">2.7.7.6</ecNumber>
    </recommendedName>
</protein>
<dbReference type="Gene3D" id="2.40.40.20">
    <property type="match status" value="1"/>
</dbReference>
<proteinExistence type="inferred from homology"/>
<dbReference type="InterPro" id="IPR000722">
    <property type="entry name" value="RNA_pol_asu"/>
</dbReference>
<dbReference type="Gene3D" id="3.30.1490.180">
    <property type="entry name" value="RNA polymerase ii"/>
    <property type="match status" value="1"/>
</dbReference>
<dbReference type="InterPro" id="IPR045867">
    <property type="entry name" value="DNA-dir_RpoC_beta_prime"/>
</dbReference>
<evidence type="ECO:0000256" key="6">
    <source>
        <dbReference type="ARBA" id="ARBA00023163"/>
    </source>
</evidence>
<organism evidence="11 12">
    <name type="scientific">Chlamydomonas eustigma</name>
    <dbReference type="NCBI Taxonomy" id="1157962"/>
    <lineage>
        <taxon>Eukaryota</taxon>
        <taxon>Viridiplantae</taxon>
        <taxon>Chlorophyta</taxon>
        <taxon>core chlorophytes</taxon>
        <taxon>Chlorophyceae</taxon>
        <taxon>CS clade</taxon>
        <taxon>Chlamydomonadales</taxon>
        <taxon>Chlamydomonadaceae</taxon>
        <taxon>Chlamydomonas</taxon>
    </lineage>
</organism>
<dbReference type="GO" id="GO:0000428">
    <property type="term" value="C:DNA-directed RNA polymerase complex"/>
    <property type="evidence" value="ECO:0007669"/>
    <property type="project" value="UniProtKB-KW"/>
</dbReference>
<dbReference type="Pfam" id="PF04998">
    <property type="entry name" value="RNA_pol_Rpb1_5"/>
    <property type="match status" value="1"/>
</dbReference>
<accession>A0A250XN27</accession>
<evidence type="ECO:0000256" key="7">
    <source>
        <dbReference type="ARBA" id="ARBA00048552"/>
    </source>
</evidence>
<comment type="catalytic activity">
    <reaction evidence="7 8">
        <text>RNA(n) + a ribonucleoside 5'-triphosphate = RNA(n+1) + diphosphate</text>
        <dbReference type="Rhea" id="RHEA:21248"/>
        <dbReference type="Rhea" id="RHEA-COMP:14527"/>
        <dbReference type="Rhea" id="RHEA-COMP:17342"/>
        <dbReference type="ChEBI" id="CHEBI:33019"/>
        <dbReference type="ChEBI" id="CHEBI:61557"/>
        <dbReference type="ChEBI" id="CHEBI:140395"/>
        <dbReference type="EC" id="2.7.7.6"/>
    </reaction>
</comment>
<evidence type="ECO:0000256" key="4">
    <source>
        <dbReference type="ARBA" id="ARBA00022679"/>
    </source>
</evidence>
<dbReference type="GO" id="GO:0006351">
    <property type="term" value="P:DNA-templated transcription"/>
    <property type="evidence" value="ECO:0007669"/>
    <property type="project" value="InterPro"/>
</dbReference>
<dbReference type="GO" id="GO:0003899">
    <property type="term" value="F:DNA-directed RNA polymerase activity"/>
    <property type="evidence" value="ECO:0007669"/>
    <property type="project" value="UniProtKB-EC"/>
</dbReference>
<dbReference type="AlphaFoldDB" id="A0A250XN27"/>
<dbReference type="InterPro" id="IPR038120">
    <property type="entry name" value="Rpb1_funnel_sf"/>
</dbReference>
<dbReference type="SMART" id="SM00663">
    <property type="entry name" value="RPOLA_N"/>
    <property type="match status" value="1"/>
</dbReference>
<keyword evidence="12" id="KW-1185">Reference proteome</keyword>
<dbReference type="Pfam" id="PF05000">
    <property type="entry name" value="RNA_pol_Rpb1_4"/>
    <property type="match status" value="1"/>
</dbReference>
<dbReference type="Proteomes" id="UP000232323">
    <property type="component" value="Unassembled WGS sequence"/>
</dbReference>
<evidence type="ECO:0000256" key="3">
    <source>
        <dbReference type="ARBA" id="ARBA00022640"/>
    </source>
</evidence>
<dbReference type="Gene3D" id="4.10.860.120">
    <property type="entry name" value="RNA polymerase II, clamp domain"/>
    <property type="match status" value="1"/>
</dbReference>
<dbReference type="InterPro" id="IPR007083">
    <property type="entry name" value="RNA_pol_Rpb1_4"/>
</dbReference>
<dbReference type="SUPFAM" id="SSF64484">
    <property type="entry name" value="beta and beta-prime subunits of DNA dependent RNA-polymerase"/>
    <property type="match status" value="1"/>
</dbReference>
<keyword evidence="2 8" id="KW-0240">DNA-directed RNA polymerase</keyword>
<dbReference type="Pfam" id="PF04983">
    <property type="entry name" value="RNA_pol_Rpb1_3"/>
    <property type="match status" value="1"/>
</dbReference>
<comment type="similarity">
    <text evidence="1">Belongs to the RNA polymerase beta' chain family. RpoC1 subfamily.</text>
</comment>
<keyword evidence="4 8" id="KW-0808">Transferase</keyword>
<dbReference type="GO" id="GO:0003677">
    <property type="term" value="F:DNA binding"/>
    <property type="evidence" value="ECO:0007669"/>
    <property type="project" value="InterPro"/>
</dbReference>
<dbReference type="Gene3D" id="1.10.132.30">
    <property type="match status" value="1"/>
</dbReference>
<dbReference type="InterPro" id="IPR007080">
    <property type="entry name" value="RNA_pol_Rpb1_1"/>
</dbReference>
<comment type="caution">
    <text evidence="11">The sequence shown here is derived from an EMBL/GenBank/DDBJ whole genome shotgun (WGS) entry which is preliminary data.</text>
</comment>
<dbReference type="Gene3D" id="6.10.250.2940">
    <property type="match status" value="1"/>
</dbReference>
<evidence type="ECO:0000256" key="1">
    <source>
        <dbReference type="ARBA" id="ARBA00007207"/>
    </source>
</evidence>
<gene>
    <name evidence="11" type="ORF">CEUSTIGMA_g11905.t1</name>
</gene>
<comment type="function">
    <text evidence="8">DNA-dependent RNA polymerase catalyzes the transcription of DNA into RNA using the four ribonucleoside triphosphates as substrates.</text>
</comment>